<keyword evidence="3" id="KW-0227">DNA damage</keyword>
<evidence type="ECO:0000313" key="8">
    <source>
        <dbReference type="EMBL" id="TJW11285.1"/>
    </source>
</evidence>
<reference evidence="8 9" key="1">
    <citation type="submission" date="2019-04" db="EMBL/GenBank/DDBJ databases">
        <title>Microbes associate with the intestines of laboratory mice.</title>
        <authorList>
            <person name="Navarre W."/>
            <person name="Wong E."/>
            <person name="Huang K.C."/>
            <person name="Tropini C."/>
            <person name="Ng K."/>
            <person name="Yu B."/>
        </authorList>
    </citation>
    <scope>NUCLEOTIDE SEQUENCE [LARGE SCALE GENOMIC DNA]</scope>
    <source>
        <strain evidence="8 9">NM48_B13</strain>
    </source>
</reference>
<accession>A0A4T9TAN2</accession>
<evidence type="ECO:0000256" key="1">
    <source>
        <dbReference type="ARBA" id="ARBA00022722"/>
    </source>
</evidence>
<protein>
    <submittedName>
        <fullName evidence="8">Very short patch repair endonuclease</fullName>
    </submittedName>
</protein>
<keyword evidence="4" id="KW-0378">Hydrolase</keyword>
<dbReference type="Gene3D" id="3.40.960.10">
    <property type="entry name" value="VSR Endonuclease"/>
    <property type="match status" value="1"/>
</dbReference>
<dbReference type="GO" id="GO:0004519">
    <property type="term" value="F:endonuclease activity"/>
    <property type="evidence" value="ECO:0007669"/>
    <property type="project" value="UniProtKB-KW"/>
</dbReference>
<evidence type="ECO:0000313" key="9">
    <source>
        <dbReference type="Proteomes" id="UP000309454"/>
    </source>
</evidence>
<dbReference type="AlphaFoldDB" id="A0A4T9TAN2"/>
<keyword evidence="9" id="KW-1185">Reference proteome</keyword>
<proteinExistence type="inferred from homology"/>
<organism evidence="8 9">
    <name type="scientific">Parvibacter caecicola</name>
    <dbReference type="NCBI Taxonomy" id="747645"/>
    <lineage>
        <taxon>Bacteria</taxon>
        <taxon>Bacillati</taxon>
        <taxon>Actinomycetota</taxon>
        <taxon>Coriobacteriia</taxon>
        <taxon>Coriobacteriales</taxon>
        <taxon>Coriobacteriaceae</taxon>
        <taxon>Parvibacter</taxon>
    </lineage>
</organism>
<dbReference type="EMBL" id="SSTM01000002">
    <property type="protein sequence ID" value="TJW11285.1"/>
    <property type="molecule type" value="Genomic_DNA"/>
</dbReference>
<dbReference type="GO" id="GO:0006298">
    <property type="term" value="P:mismatch repair"/>
    <property type="evidence" value="ECO:0007669"/>
    <property type="project" value="InterPro"/>
</dbReference>
<feature type="chain" id="PRO_5021025323" evidence="7">
    <location>
        <begin position="27"/>
        <end position="194"/>
    </location>
</feature>
<keyword evidence="5" id="KW-0234">DNA repair</keyword>
<evidence type="ECO:0000256" key="5">
    <source>
        <dbReference type="ARBA" id="ARBA00023204"/>
    </source>
</evidence>
<dbReference type="CDD" id="cd00221">
    <property type="entry name" value="Vsr"/>
    <property type="match status" value="1"/>
</dbReference>
<dbReference type="Proteomes" id="UP000309454">
    <property type="component" value="Unassembled WGS sequence"/>
</dbReference>
<comment type="similarity">
    <text evidence="6">Belongs to the Vsr family.</text>
</comment>
<keyword evidence="2 8" id="KW-0255">Endonuclease</keyword>
<dbReference type="OrthoDB" id="9801520at2"/>
<comment type="caution">
    <text evidence="8">The sequence shown here is derived from an EMBL/GenBank/DDBJ whole genome shotgun (WGS) entry which is preliminary data.</text>
</comment>
<gene>
    <name evidence="8" type="ORF">E5982_03475</name>
</gene>
<evidence type="ECO:0000256" key="2">
    <source>
        <dbReference type="ARBA" id="ARBA00022759"/>
    </source>
</evidence>
<dbReference type="NCBIfam" id="TIGR00632">
    <property type="entry name" value="vsr"/>
    <property type="match status" value="1"/>
</dbReference>
<keyword evidence="1" id="KW-0540">Nuclease</keyword>
<name>A0A4T9TAN2_9ACTN</name>
<sequence>MLVASPVPVAALACFAPLQSIMVAMYASEDNPQSDFATSKPASKERYNFGVVSTATRKSMQSNKRRDTKPEVKLRQLLRRMGYTGYRTDWAKAPGRPDVAFPGRKLAIFVMGCFWHRCPQCHMAVPKKNVDYWEAKFARNIERDQQNLRDLEAMGWKVLVLWEHQLKPKQLPETERIVWRFVRRPHDPLDPPDR</sequence>
<dbReference type="InterPro" id="IPR004603">
    <property type="entry name" value="DNA_mismatch_endonuc_vsr"/>
</dbReference>
<feature type="signal peptide" evidence="7">
    <location>
        <begin position="1"/>
        <end position="26"/>
    </location>
</feature>
<evidence type="ECO:0000256" key="6">
    <source>
        <dbReference type="ARBA" id="ARBA00029466"/>
    </source>
</evidence>
<evidence type="ECO:0000256" key="4">
    <source>
        <dbReference type="ARBA" id="ARBA00022801"/>
    </source>
</evidence>
<dbReference type="GO" id="GO:0016787">
    <property type="term" value="F:hydrolase activity"/>
    <property type="evidence" value="ECO:0007669"/>
    <property type="project" value="UniProtKB-KW"/>
</dbReference>
<evidence type="ECO:0000256" key="3">
    <source>
        <dbReference type="ARBA" id="ARBA00022763"/>
    </source>
</evidence>
<dbReference type="SUPFAM" id="SSF52980">
    <property type="entry name" value="Restriction endonuclease-like"/>
    <property type="match status" value="1"/>
</dbReference>
<dbReference type="Pfam" id="PF03852">
    <property type="entry name" value="Vsr"/>
    <property type="match status" value="1"/>
</dbReference>
<keyword evidence="7" id="KW-0732">Signal</keyword>
<evidence type="ECO:0000256" key="7">
    <source>
        <dbReference type="SAM" id="SignalP"/>
    </source>
</evidence>
<dbReference type="InterPro" id="IPR011335">
    <property type="entry name" value="Restrct_endonuc-II-like"/>
</dbReference>